<feature type="transmembrane region" description="Helical" evidence="1">
    <location>
        <begin position="54"/>
        <end position="76"/>
    </location>
</feature>
<evidence type="ECO:0000256" key="1">
    <source>
        <dbReference type="SAM" id="Phobius"/>
    </source>
</evidence>
<proteinExistence type="predicted"/>
<evidence type="ECO:0000313" key="3">
    <source>
        <dbReference type="Proteomes" id="UP000318833"/>
    </source>
</evidence>
<feature type="transmembrane region" description="Helical" evidence="1">
    <location>
        <begin position="20"/>
        <end position="48"/>
    </location>
</feature>
<gene>
    <name evidence="2" type="ORF">FOF46_03380</name>
</gene>
<name>A0A554VQ45_9FLAO</name>
<sequence>MSEIINNEKEIKKRNRIRVYLIIVSIVSIILILPTIPFILAAFFMFSAPLTHDSIIQSISVASLIFFPFIVFGSLIPSWVLFASKKHFLSILFASIPILDAFIYGLTMAYKMILCNGSFDC</sequence>
<protein>
    <submittedName>
        <fullName evidence="2">Uncharacterized protein</fullName>
    </submittedName>
</protein>
<keyword evidence="1" id="KW-0812">Transmembrane</keyword>
<organism evidence="2 3">
    <name type="scientific">Aquimarina algiphila</name>
    <dbReference type="NCBI Taxonomy" id="2047982"/>
    <lineage>
        <taxon>Bacteria</taxon>
        <taxon>Pseudomonadati</taxon>
        <taxon>Bacteroidota</taxon>
        <taxon>Flavobacteriia</taxon>
        <taxon>Flavobacteriales</taxon>
        <taxon>Flavobacteriaceae</taxon>
        <taxon>Aquimarina</taxon>
    </lineage>
</organism>
<dbReference type="AlphaFoldDB" id="A0A554VQ45"/>
<accession>A0A554VQ45</accession>
<feature type="transmembrane region" description="Helical" evidence="1">
    <location>
        <begin position="88"/>
        <end position="110"/>
    </location>
</feature>
<keyword evidence="1" id="KW-0472">Membrane</keyword>
<dbReference type="OrthoDB" id="7355303at2"/>
<reference evidence="2 3" key="1">
    <citation type="submission" date="2019-07" db="EMBL/GenBank/DDBJ databases">
        <title>The draft genome sequence of Aquimarina algiphila M91.</title>
        <authorList>
            <person name="Meng X."/>
        </authorList>
    </citation>
    <scope>NUCLEOTIDE SEQUENCE [LARGE SCALE GENOMIC DNA]</scope>
    <source>
        <strain evidence="2 3">M91</strain>
    </source>
</reference>
<dbReference type="Proteomes" id="UP000318833">
    <property type="component" value="Unassembled WGS sequence"/>
</dbReference>
<evidence type="ECO:0000313" key="2">
    <source>
        <dbReference type="EMBL" id="TSE10635.1"/>
    </source>
</evidence>
<keyword evidence="1" id="KW-1133">Transmembrane helix</keyword>
<comment type="caution">
    <text evidence="2">The sequence shown here is derived from an EMBL/GenBank/DDBJ whole genome shotgun (WGS) entry which is preliminary data.</text>
</comment>
<dbReference type="EMBL" id="VLNR01000005">
    <property type="protein sequence ID" value="TSE10635.1"/>
    <property type="molecule type" value="Genomic_DNA"/>
</dbReference>
<dbReference type="RefSeq" id="WP_143915460.1">
    <property type="nucleotide sequence ID" value="NZ_CANMIK010000006.1"/>
</dbReference>
<keyword evidence="3" id="KW-1185">Reference proteome</keyword>